<evidence type="ECO:0000256" key="1">
    <source>
        <dbReference type="SAM" id="SignalP"/>
    </source>
</evidence>
<feature type="chain" id="PRO_5028864636" evidence="1">
    <location>
        <begin position="24"/>
        <end position="1122"/>
    </location>
</feature>
<feature type="signal peptide" evidence="1">
    <location>
        <begin position="1"/>
        <end position="23"/>
    </location>
</feature>
<dbReference type="InterPro" id="IPR029070">
    <property type="entry name" value="Chitinase_insertion_sf"/>
</dbReference>
<dbReference type="PANTHER" id="PTHR11177">
    <property type="entry name" value="CHITINASE"/>
    <property type="match status" value="1"/>
</dbReference>
<dbReference type="AlphaFoldDB" id="A0A7E4ZT77"/>
<dbReference type="InterPro" id="IPR017853">
    <property type="entry name" value="GH"/>
</dbReference>
<evidence type="ECO:0000313" key="4">
    <source>
        <dbReference type="WBParaSite" id="Pan_g16080.t1"/>
    </source>
</evidence>
<dbReference type="SUPFAM" id="SSF54556">
    <property type="entry name" value="Chitinase insertion domain"/>
    <property type="match status" value="1"/>
</dbReference>
<sequence length="1122" mass="124882">MAKMALAIGFSICFLLLIAGGNGLSATSSCGFYCFLQPRPNQHLDVSIYKKLECTHLVYGFASLTTKFTLETPSSFDLPDAAFLGNFENLQLLKQTTQHPKKLILGIHVTGNLGFLSNAATRLTVAQNAVQMAKSNDLDGLFWYFDAESIWNVNLVKFFKTLKEEITTQEAKLEVILALGSRRIARAMHVLDELEPVLDTVYLIGSLVPSSEDPTMAIAVDPLFGSSDVPVEDSISDNAELLAKHGFPRRKIVVGLTGWSFSFRLKSKYDEIHHGSPIKGPGAPGPLTRRKDGRLAFHEICKLAADSNLQLDDTAMVTSFMADDTWYSVTQPGEQLKTKLEWIGENGFGGVGLASIAADDQKDECGEGVFPLHRFVGQHFQCQAKKAKKGTDSCTRLCTWRPSNDSMLDFNNFAPNWCSHLVLSTLEINSMYGNMSKNPFIEETVKNYNAWKVKEKPYLLLSVGDGQTNDIWSMALAFPNRREKLALSLKNHLKDLKADGIVISWTEPGPENFIESRALDQFIIELRKTLPDDAIIVLATSINSAFKNRYNVVELSKHLNYFLVQGYRFHSPKSYFTGHHSPLFMSNALVDPKNCIEGLATEWMNQGASRNQLIIEYTAEGMVQYFSGYRSDDKLFGAVANPIQVNLRSKPPGVVTQSDVCEAMKSNVTKIHRLEDLGIPYLVKGDEFIAFDDEQSMQIKAVWTSLKNFGGLALYALDSDNVDGECPADRPFPLLRSLVRAQVCDRCLNTDEITAIATNSTSNCRPNFQVSCSYRIPSPKDKKPLSPDMIPFNKCTEVVVSEAELTADGSIQYRTSNALAVLDDLFNATSTYGSNTSIVLSMRCGMKEAEFERLMEDVSSLEESILHHLNSHNYDGIELRCDNVLKPATKKAFNELLSGLIRRFKDERRENGNCPKTLSIRVPAWNTKLTDFYSIDTLNILQHVVLEPFQVDVGSMQLVSPLFGDGNGDQGHQAIDSTLNRWLSDGLHRQVILIHLPTYAIVQRKSTKPTTRSSDYLTEASKGMPFEMIEQKELCTKLAVKDTRMQYDSVAAYATSATSDNIEVISYETAETVTYKTKYALRERLGGIGFMALNEEDFAGSCEKGAYPLLEAVSKNECIVNA</sequence>
<dbReference type="PROSITE" id="PS51910">
    <property type="entry name" value="GH18_2"/>
    <property type="match status" value="2"/>
</dbReference>
<name>A0A7E4ZT77_PANRE</name>
<dbReference type="SMART" id="SM00636">
    <property type="entry name" value="Glyco_18"/>
    <property type="match status" value="2"/>
</dbReference>
<dbReference type="PROSITE" id="PS51257">
    <property type="entry name" value="PROKAR_LIPOPROTEIN"/>
    <property type="match status" value="1"/>
</dbReference>
<dbReference type="GO" id="GO:0008061">
    <property type="term" value="F:chitin binding"/>
    <property type="evidence" value="ECO:0007669"/>
    <property type="project" value="InterPro"/>
</dbReference>
<feature type="domain" description="GH18" evidence="2">
    <location>
        <begin position="394"/>
        <end position="745"/>
    </location>
</feature>
<dbReference type="SUPFAM" id="SSF51445">
    <property type="entry name" value="(Trans)glycosidases"/>
    <property type="match status" value="3"/>
</dbReference>
<reference evidence="4" key="2">
    <citation type="submission" date="2020-10" db="UniProtKB">
        <authorList>
            <consortium name="WormBaseParasite"/>
        </authorList>
    </citation>
    <scope>IDENTIFICATION</scope>
</reference>
<proteinExistence type="predicted"/>
<dbReference type="GO" id="GO:0004568">
    <property type="term" value="F:chitinase activity"/>
    <property type="evidence" value="ECO:0007669"/>
    <property type="project" value="TreeGrafter"/>
</dbReference>
<dbReference type="Pfam" id="PF00704">
    <property type="entry name" value="Glyco_hydro_18"/>
    <property type="match status" value="3"/>
</dbReference>
<dbReference type="WBParaSite" id="Pan_g16080.t1">
    <property type="protein sequence ID" value="Pan_g16080.t1"/>
    <property type="gene ID" value="Pan_g16080"/>
</dbReference>
<dbReference type="Gene3D" id="3.10.50.10">
    <property type="match status" value="2"/>
</dbReference>
<dbReference type="InterPro" id="IPR011583">
    <property type="entry name" value="Chitinase_II/V-like_cat"/>
</dbReference>
<dbReference type="PANTHER" id="PTHR11177:SF401">
    <property type="entry name" value="CHITINASE-LIKE PROTEIN C25A8.4"/>
    <property type="match status" value="1"/>
</dbReference>
<dbReference type="GO" id="GO:0005576">
    <property type="term" value="C:extracellular region"/>
    <property type="evidence" value="ECO:0007669"/>
    <property type="project" value="TreeGrafter"/>
</dbReference>
<dbReference type="GO" id="GO:0006032">
    <property type="term" value="P:chitin catabolic process"/>
    <property type="evidence" value="ECO:0007669"/>
    <property type="project" value="TreeGrafter"/>
</dbReference>
<accession>A0A7E4ZT77</accession>
<dbReference type="InterPro" id="IPR050314">
    <property type="entry name" value="Glycosyl_Hydrlase_18"/>
</dbReference>
<evidence type="ECO:0000259" key="2">
    <source>
        <dbReference type="PROSITE" id="PS51910"/>
    </source>
</evidence>
<keyword evidence="1" id="KW-0732">Signal</keyword>
<dbReference type="Gene3D" id="3.20.20.80">
    <property type="entry name" value="Glycosidases"/>
    <property type="match status" value="4"/>
</dbReference>
<reference evidence="3" key="1">
    <citation type="journal article" date="2013" name="Genetics">
        <title>The draft genome and transcriptome of Panagrellus redivivus are shaped by the harsh demands of a free-living lifestyle.</title>
        <authorList>
            <person name="Srinivasan J."/>
            <person name="Dillman A.R."/>
            <person name="Macchietto M.G."/>
            <person name="Heikkinen L."/>
            <person name="Lakso M."/>
            <person name="Fracchia K.M."/>
            <person name="Antoshechkin I."/>
            <person name="Mortazavi A."/>
            <person name="Wong G."/>
            <person name="Sternberg P.W."/>
        </authorList>
    </citation>
    <scope>NUCLEOTIDE SEQUENCE [LARGE SCALE GENOMIC DNA]</scope>
    <source>
        <strain evidence="3">MT8872</strain>
    </source>
</reference>
<dbReference type="Proteomes" id="UP000492821">
    <property type="component" value="Unassembled WGS sequence"/>
</dbReference>
<keyword evidence="3" id="KW-1185">Reference proteome</keyword>
<dbReference type="InterPro" id="IPR001223">
    <property type="entry name" value="Glyco_hydro18_cat"/>
</dbReference>
<evidence type="ECO:0000313" key="3">
    <source>
        <dbReference type="Proteomes" id="UP000492821"/>
    </source>
</evidence>
<protein>
    <submittedName>
        <fullName evidence="4">Glyco_18 domain-containing protein</fullName>
    </submittedName>
</protein>
<organism evidence="3 4">
    <name type="scientific">Panagrellus redivivus</name>
    <name type="common">Microworm</name>
    <dbReference type="NCBI Taxonomy" id="6233"/>
    <lineage>
        <taxon>Eukaryota</taxon>
        <taxon>Metazoa</taxon>
        <taxon>Ecdysozoa</taxon>
        <taxon>Nematoda</taxon>
        <taxon>Chromadorea</taxon>
        <taxon>Rhabditida</taxon>
        <taxon>Tylenchina</taxon>
        <taxon>Panagrolaimomorpha</taxon>
        <taxon>Panagrolaimoidea</taxon>
        <taxon>Panagrolaimidae</taxon>
        <taxon>Panagrellus</taxon>
    </lineage>
</organism>
<dbReference type="GO" id="GO:0005975">
    <property type="term" value="P:carbohydrate metabolic process"/>
    <property type="evidence" value="ECO:0007669"/>
    <property type="project" value="InterPro"/>
</dbReference>
<feature type="domain" description="GH18" evidence="2">
    <location>
        <begin position="30"/>
        <end position="383"/>
    </location>
</feature>